<evidence type="ECO:0000313" key="2">
    <source>
        <dbReference type="EMBL" id="GMN52544.1"/>
    </source>
</evidence>
<sequence>MGENPCRETTAKPWSQRRIGGADDAKSWRPHGSHRKIQYTTHSRDPSSRRSKVVRPTTSRRRTPSLPPDLCDPQWITQLRRSPPPAKYGVREPGVSSEPKAMMRKEKNSPEKPSIMSLRSSLRLWFSWVLVTLASLGRIRVVLGLRRWSAFGRCNESWPPFIMEQQPSPALLRPCHLR</sequence>
<reference evidence="2" key="1">
    <citation type="submission" date="2023-07" db="EMBL/GenBank/DDBJ databases">
        <title>draft genome sequence of fig (Ficus carica).</title>
        <authorList>
            <person name="Takahashi T."/>
            <person name="Nishimura K."/>
        </authorList>
    </citation>
    <scope>NUCLEOTIDE SEQUENCE</scope>
</reference>
<feature type="compositionally biased region" description="Basic residues" evidence="1">
    <location>
        <begin position="49"/>
        <end position="63"/>
    </location>
</feature>
<feature type="compositionally biased region" description="Basic and acidic residues" evidence="1">
    <location>
        <begin position="101"/>
        <end position="110"/>
    </location>
</feature>
<gene>
    <name evidence="2" type="ORF">TIFTF001_021698</name>
</gene>
<keyword evidence="3" id="KW-1185">Reference proteome</keyword>
<comment type="caution">
    <text evidence="2">The sequence shown here is derived from an EMBL/GenBank/DDBJ whole genome shotgun (WGS) entry which is preliminary data.</text>
</comment>
<evidence type="ECO:0000256" key="1">
    <source>
        <dbReference type="SAM" id="MobiDB-lite"/>
    </source>
</evidence>
<evidence type="ECO:0000313" key="3">
    <source>
        <dbReference type="Proteomes" id="UP001187192"/>
    </source>
</evidence>
<proteinExistence type="predicted"/>
<dbReference type="EMBL" id="BTGU01000042">
    <property type="protein sequence ID" value="GMN52544.1"/>
    <property type="molecule type" value="Genomic_DNA"/>
</dbReference>
<accession>A0AA88AAZ4</accession>
<feature type="compositionally biased region" description="Basic and acidic residues" evidence="1">
    <location>
        <begin position="1"/>
        <end position="10"/>
    </location>
</feature>
<protein>
    <submittedName>
        <fullName evidence="2">Uncharacterized protein</fullName>
    </submittedName>
</protein>
<name>A0AA88AAZ4_FICCA</name>
<feature type="region of interest" description="Disordered" evidence="1">
    <location>
        <begin position="1"/>
        <end position="113"/>
    </location>
</feature>
<organism evidence="2 3">
    <name type="scientific">Ficus carica</name>
    <name type="common">Common fig</name>
    <dbReference type="NCBI Taxonomy" id="3494"/>
    <lineage>
        <taxon>Eukaryota</taxon>
        <taxon>Viridiplantae</taxon>
        <taxon>Streptophyta</taxon>
        <taxon>Embryophyta</taxon>
        <taxon>Tracheophyta</taxon>
        <taxon>Spermatophyta</taxon>
        <taxon>Magnoliopsida</taxon>
        <taxon>eudicotyledons</taxon>
        <taxon>Gunneridae</taxon>
        <taxon>Pentapetalae</taxon>
        <taxon>rosids</taxon>
        <taxon>fabids</taxon>
        <taxon>Rosales</taxon>
        <taxon>Moraceae</taxon>
        <taxon>Ficeae</taxon>
        <taxon>Ficus</taxon>
    </lineage>
</organism>
<feature type="compositionally biased region" description="Basic residues" evidence="1">
    <location>
        <begin position="28"/>
        <end position="37"/>
    </location>
</feature>
<dbReference type="AlphaFoldDB" id="A0AA88AAZ4"/>
<dbReference type="Proteomes" id="UP001187192">
    <property type="component" value="Unassembled WGS sequence"/>
</dbReference>